<dbReference type="EMBL" id="CM016557">
    <property type="protein sequence ID" value="TKW08081.1"/>
    <property type="molecule type" value="Genomic_DNA"/>
</dbReference>
<accession>A0A4U6TYL3</accession>
<proteinExistence type="predicted"/>
<keyword evidence="3" id="KW-1185">Reference proteome</keyword>
<evidence type="ECO:0000256" key="1">
    <source>
        <dbReference type="SAM" id="MobiDB-lite"/>
    </source>
</evidence>
<dbReference type="AlphaFoldDB" id="A0A4U6TYL3"/>
<dbReference type="Gramene" id="TKW08081">
    <property type="protein sequence ID" value="TKW08081"/>
    <property type="gene ID" value="SEVIR_6G005400v2"/>
</dbReference>
<protein>
    <submittedName>
        <fullName evidence="2">Uncharacterized protein</fullName>
    </submittedName>
</protein>
<feature type="region of interest" description="Disordered" evidence="1">
    <location>
        <begin position="137"/>
        <end position="157"/>
    </location>
</feature>
<dbReference type="Proteomes" id="UP000298652">
    <property type="component" value="Chromosome 6"/>
</dbReference>
<dbReference type="OMA" id="CWNSADS"/>
<sequence length="157" mass="17052">MVKGRLTGTAQMPLTSCWNSVHSSRRTAASLPRPNMAVHMTSKVSSFIDGITATAPRQHHSASRWRRTSPSMPATYLLTASTLRNCAIVALTRRCSSPTTSRIVRRPTIRARDSGVLAVLAVTAALAKMNLLAAGPTRKAVRQPKRDRRDTGPYATT</sequence>
<organism evidence="2 3">
    <name type="scientific">Setaria viridis</name>
    <name type="common">Green bristlegrass</name>
    <name type="synonym">Setaria italica subsp. viridis</name>
    <dbReference type="NCBI Taxonomy" id="4556"/>
    <lineage>
        <taxon>Eukaryota</taxon>
        <taxon>Viridiplantae</taxon>
        <taxon>Streptophyta</taxon>
        <taxon>Embryophyta</taxon>
        <taxon>Tracheophyta</taxon>
        <taxon>Spermatophyta</taxon>
        <taxon>Magnoliopsida</taxon>
        <taxon>Liliopsida</taxon>
        <taxon>Poales</taxon>
        <taxon>Poaceae</taxon>
        <taxon>PACMAD clade</taxon>
        <taxon>Panicoideae</taxon>
        <taxon>Panicodae</taxon>
        <taxon>Paniceae</taxon>
        <taxon>Cenchrinae</taxon>
        <taxon>Setaria</taxon>
    </lineage>
</organism>
<evidence type="ECO:0000313" key="3">
    <source>
        <dbReference type="Proteomes" id="UP000298652"/>
    </source>
</evidence>
<name>A0A4U6TYL3_SETVI</name>
<reference evidence="2" key="1">
    <citation type="submission" date="2019-03" db="EMBL/GenBank/DDBJ databases">
        <title>WGS assembly of Setaria viridis.</title>
        <authorList>
            <person name="Huang P."/>
            <person name="Jenkins J."/>
            <person name="Grimwood J."/>
            <person name="Barry K."/>
            <person name="Healey A."/>
            <person name="Mamidi S."/>
            <person name="Sreedasyam A."/>
            <person name="Shu S."/>
            <person name="Feldman M."/>
            <person name="Wu J."/>
            <person name="Yu Y."/>
            <person name="Chen C."/>
            <person name="Johnson J."/>
            <person name="Rokhsar D."/>
            <person name="Baxter I."/>
            <person name="Schmutz J."/>
            <person name="Brutnell T."/>
            <person name="Kellogg E."/>
        </authorList>
    </citation>
    <scope>NUCLEOTIDE SEQUENCE [LARGE SCALE GENOMIC DNA]</scope>
</reference>
<gene>
    <name evidence="2" type="ORF">SEVIR_6G005400v2</name>
</gene>
<evidence type="ECO:0000313" key="2">
    <source>
        <dbReference type="EMBL" id="TKW08081.1"/>
    </source>
</evidence>